<gene>
    <name evidence="2" type="ORF">OH76DRAFT_538495</name>
</gene>
<dbReference type="EMBL" id="KZ857650">
    <property type="protein sequence ID" value="RDX39774.1"/>
    <property type="molecule type" value="Genomic_DNA"/>
</dbReference>
<feature type="region of interest" description="Disordered" evidence="1">
    <location>
        <begin position="1"/>
        <end position="50"/>
    </location>
</feature>
<dbReference type="AlphaFoldDB" id="A0A371CHN0"/>
<evidence type="ECO:0000313" key="3">
    <source>
        <dbReference type="Proteomes" id="UP000256964"/>
    </source>
</evidence>
<reference evidence="2 3" key="1">
    <citation type="journal article" date="2018" name="Biotechnol. Biofuels">
        <title>Integrative visual omics of the white-rot fungus Polyporus brumalis exposes the biotechnological potential of its oxidative enzymes for delignifying raw plant biomass.</title>
        <authorList>
            <person name="Miyauchi S."/>
            <person name="Rancon A."/>
            <person name="Drula E."/>
            <person name="Hage H."/>
            <person name="Chaduli D."/>
            <person name="Favel A."/>
            <person name="Grisel S."/>
            <person name="Henrissat B."/>
            <person name="Herpoel-Gimbert I."/>
            <person name="Ruiz-Duenas F.J."/>
            <person name="Chevret D."/>
            <person name="Hainaut M."/>
            <person name="Lin J."/>
            <person name="Wang M."/>
            <person name="Pangilinan J."/>
            <person name="Lipzen A."/>
            <person name="Lesage-Meessen L."/>
            <person name="Navarro D."/>
            <person name="Riley R."/>
            <person name="Grigoriev I.V."/>
            <person name="Zhou S."/>
            <person name="Raouche S."/>
            <person name="Rosso M.N."/>
        </authorList>
    </citation>
    <scope>NUCLEOTIDE SEQUENCE [LARGE SCALE GENOMIC DNA]</scope>
    <source>
        <strain evidence="2 3">BRFM 1820</strain>
    </source>
</reference>
<dbReference type="Proteomes" id="UP000256964">
    <property type="component" value="Unassembled WGS sequence"/>
</dbReference>
<evidence type="ECO:0000313" key="2">
    <source>
        <dbReference type="EMBL" id="RDX39774.1"/>
    </source>
</evidence>
<name>A0A371CHN0_9APHY</name>
<protein>
    <submittedName>
        <fullName evidence="2">Uncharacterized protein</fullName>
    </submittedName>
</protein>
<evidence type="ECO:0000256" key="1">
    <source>
        <dbReference type="SAM" id="MobiDB-lite"/>
    </source>
</evidence>
<proteinExistence type="predicted"/>
<keyword evidence="3" id="KW-1185">Reference proteome</keyword>
<feature type="region of interest" description="Disordered" evidence="1">
    <location>
        <begin position="73"/>
        <end position="144"/>
    </location>
</feature>
<organism evidence="2 3">
    <name type="scientific">Lentinus brumalis</name>
    <dbReference type="NCBI Taxonomy" id="2498619"/>
    <lineage>
        <taxon>Eukaryota</taxon>
        <taxon>Fungi</taxon>
        <taxon>Dikarya</taxon>
        <taxon>Basidiomycota</taxon>
        <taxon>Agaricomycotina</taxon>
        <taxon>Agaricomycetes</taxon>
        <taxon>Polyporales</taxon>
        <taxon>Polyporaceae</taxon>
        <taxon>Lentinus</taxon>
    </lineage>
</organism>
<feature type="compositionally biased region" description="Basic residues" evidence="1">
    <location>
        <begin position="110"/>
        <end position="126"/>
    </location>
</feature>
<sequence length="144" mass="15644">MTAAGRTVQARERSVPVRECNWQSGPQRNALTYLGTRGPPGTASATVTDNERSEYVTTAGIVPSQAPDAVLTHSIESSRSCGKTPGREQRGQGEQMANAARSPGTSREHHCSRRRRQTKNRGRHSPPGRLRVVPRSPEANCGRC</sequence>
<feature type="compositionally biased region" description="Polar residues" evidence="1">
    <location>
        <begin position="21"/>
        <end position="30"/>
    </location>
</feature>
<accession>A0A371CHN0</accession>